<gene>
    <name evidence="3" type="ORF">HNQ59_003901</name>
</gene>
<name>A0A840MQ65_9PROT</name>
<comment type="caution">
    <text evidence="3">The sequence shown here is derived from an EMBL/GenBank/DDBJ whole genome shotgun (WGS) entry which is preliminary data.</text>
</comment>
<feature type="domain" description="Putative adhesin Stv" evidence="2">
    <location>
        <begin position="149"/>
        <end position="284"/>
    </location>
</feature>
<evidence type="ECO:0000259" key="2">
    <source>
        <dbReference type="Pfam" id="PF21527"/>
    </source>
</evidence>
<protein>
    <recommendedName>
        <fullName evidence="2">Putative adhesin Stv domain-containing protein</fullName>
    </recommendedName>
</protein>
<sequence length="288" mass="29969">MEKALDAQATRGLILQGAGMIAPALAGKLGGLKGKPLASGPAPVSEPQPTAGRPLPSHTVAESSLYTRNAGSEPVVVKSPAPYETVPVTVKQPVAGLGLTAAERDAILAAGKGPRVGVPNTETTRGVLGPNAGTYYATEILPGGSGQAIAGHGELRRGSGYAVVPDGTTLVLPKTGIKISDTTGRVLETIDLERLAAAGPKARNRLIREHLDDMDITNSRIRNRVIADLQDLQVVKPGNSVPNFTVKTPDGLKIFQNSTTVELSTPLRDLLRPNAGVCGLATCTEFRW</sequence>
<dbReference type="InterPro" id="IPR049002">
    <property type="entry name" value="Stv"/>
</dbReference>
<feature type="region of interest" description="Disordered" evidence="1">
    <location>
        <begin position="36"/>
        <end position="58"/>
    </location>
</feature>
<proteinExistence type="predicted"/>
<keyword evidence="4" id="KW-1185">Reference proteome</keyword>
<dbReference type="RefSeq" id="WP_184041955.1">
    <property type="nucleotide sequence ID" value="NZ_JACHHY010000047.1"/>
</dbReference>
<evidence type="ECO:0000313" key="4">
    <source>
        <dbReference type="Proteomes" id="UP000575898"/>
    </source>
</evidence>
<accession>A0A840MQ65</accession>
<dbReference type="AlphaFoldDB" id="A0A840MQ65"/>
<dbReference type="Pfam" id="PF21527">
    <property type="entry name" value="Stv"/>
    <property type="match status" value="1"/>
</dbReference>
<dbReference type="EMBL" id="JACHHY010000047">
    <property type="protein sequence ID" value="MBB5020580.1"/>
    <property type="molecule type" value="Genomic_DNA"/>
</dbReference>
<dbReference type="Proteomes" id="UP000575898">
    <property type="component" value="Unassembled WGS sequence"/>
</dbReference>
<evidence type="ECO:0000256" key="1">
    <source>
        <dbReference type="SAM" id="MobiDB-lite"/>
    </source>
</evidence>
<organism evidence="3 4">
    <name type="scientific">Chitinivorax tropicus</name>
    <dbReference type="NCBI Taxonomy" id="714531"/>
    <lineage>
        <taxon>Bacteria</taxon>
        <taxon>Pseudomonadati</taxon>
        <taxon>Pseudomonadota</taxon>
        <taxon>Betaproteobacteria</taxon>
        <taxon>Chitinivorax</taxon>
    </lineage>
</organism>
<reference evidence="3 4" key="1">
    <citation type="submission" date="2020-08" db="EMBL/GenBank/DDBJ databases">
        <title>Genomic Encyclopedia of Type Strains, Phase IV (KMG-IV): sequencing the most valuable type-strain genomes for metagenomic binning, comparative biology and taxonomic classification.</title>
        <authorList>
            <person name="Goeker M."/>
        </authorList>
    </citation>
    <scope>NUCLEOTIDE SEQUENCE [LARGE SCALE GENOMIC DNA]</scope>
    <source>
        <strain evidence="3 4">DSM 27165</strain>
    </source>
</reference>
<evidence type="ECO:0000313" key="3">
    <source>
        <dbReference type="EMBL" id="MBB5020580.1"/>
    </source>
</evidence>